<name>A0A922A374_CARIL</name>
<evidence type="ECO:0000313" key="3">
    <source>
        <dbReference type="Proteomes" id="UP000811246"/>
    </source>
</evidence>
<evidence type="ECO:0000313" key="2">
    <source>
        <dbReference type="EMBL" id="KAG6674152.1"/>
    </source>
</evidence>
<dbReference type="AlphaFoldDB" id="A0A922A374"/>
<gene>
    <name evidence="2" type="ORF">I3842_15G028700</name>
</gene>
<comment type="caution">
    <text evidence="2">The sequence shown here is derived from an EMBL/GenBank/DDBJ whole genome shotgun (WGS) entry which is preliminary data.</text>
</comment>
<feature type="region of interest" description="Disordered" evidence="1">
    <location>
        <begin position="1"/>
        <end position="41"/>
    </location>
</feature>
<feature type="compositionally biased region" description="Basic and acidic residues" evidence="1">
    <location>
        <begin position="20"/>
        <end position="37"/>
    </location>
</feature>
<evidence type="ECO:0000256" key="1">
    <source>
        <dbReference type="SAM" id="MobiDB-lite"/>
    </source>
</evidence>
<accession>A0A922A374</accession>
<organism evidence="2 3">
    <name type="scientific">Carya illinoinensis</name>
    <name type="common">Pecan</name>
    <dbReference type="NCBI Taxonomy" id="32201"/>
    <lineage>
        <taxon>Eukaryota</taxon>
        <taxon>Viridiplantae</taxon>
        <taxon>Streptophyta</taxon>
        <taxon>Embryophyta</taxon>
        <taxon>Tracheophyta</taxon>
        <taxon>Spermatophyta</taxon>
        <taxon>Magnoliopsida</taxon>
        <taxon>eudicotyledons</taxon>
        <taxon>Gunneridae</taxon>
        <taxon>Pentapetalae</taxon>
        <taxon>rosids</taxon>
        <taxon>fabids</taxon>
        <taxon>Fagales</taxon>
        <taxon>Juglandaceae</taxon>
        <taxon>Carya</taxon>
    </lineage>
</organism>
<reference evidence="2" key="1">
    <citation type="submission" date="2021-01" db="EMBL/GenBank/DDBJ databases">
        <authorList>
            <person name="Lovell J.T."/>
            <person name="Bentley N."/>
            <person name="Bhattarai G."/>
            <person name="Jenkins J.W."/>
            <person name="Sreedasyam A."/>
            <person name="Alarcon Y."/>
            <person name="Bock C."/>
            <person name="Boston L."/>
            <person name="Carlson J."/>
            <person name="Cervantes K."/>
            <person name="Clermont K."/>
            <person name="Krom N."/>
            <person name="Kubenka K."/>
            <person name="Mamidi S."/>
            <person name="Mattison C."/>
            <person name="Monteros M."/>
            <person name="Pisani C."/>
            <person name="Plott C."/>
            <person name="Rajasekar S."/>
            <person name="Rhein H.S."/>
            <person name="Rohla C."/>
            <person name="Song M."/>
            <person name="Hilaire R.S."/>
            <person name="Shu S."/>
            <person name="Wells L."/>
            <person name="Wang X."/>
            <person name="Webber J."/>
            <person name="Heerema R.J."/>
            <person name="Klein P."/>
            <person name="Conner P."/>
            <person name="Grauke L."/>
            <person name="Grimwood J."/>
            <person name="Schmutz J."/>
            <person name="Randall J.J."/>
        </authorList>
    </citation>
    <scope>NUCLEOTIDE SEQUENCE</scope>
    <source>
        <tissue evidence="2">Leaf</tissue>
    </source>
</reference>
<proteinExistence type="predicted"/>
<sequence length="108" mass="11853">MVKEINQSGEMRAKGMAPEMLERVNSGDDKEAVRDKTVTQQYRFQPKTGSVIPAKRRLVKTLMYESIVQSISSLFSCSRGVASSSSTNPTINSKTVAPNNSANGRKKD</sequence>
<feature type="region of interest" description="Disordered" evidence="1">
    <location>
        <begin position="79"/>
        <end position="108"/>
    </location>
</feature>
<dbReference type="EMBL" id="CM031839">
    <property type="protein sequence ID" value="KAG6674152.1"/>
    <property type="molecule type" value="Genomic_DNA"/>
</dbReference>
<protein>
    <submittedName>
        <fullName evidence="2">Uncharacterized protein</fullName>
    </submittedName>
</protein>
<dbReference type="Proteomes" id="UP000811246">
    <property type="component" value="Chromosome 15"/>
</dbReference>